<dbReference type="Proteomes" id="UP001187192">
    <property type="component" value="Unassembled WGS sequence"/>
</dbReference>
<reference evidence="2" key="1">
    <citation type="submission" date="2023-07" db="EMBL/GenBank/DDBJ databases">
        <title>draft genome sequence of fig (Ficus carica).</title>
        <authorList>
            <person name="Takahashi T."/>
            <person name="Nishimura K."/>
        </authorList>
    </citation>
    <scope>NUCLEOTIDE SEQUENCE</scope>
</reference>
<organism evidence="2 3">
    <name type="scientific">Ficus carica</name>
    <name type="common">Common fig</name>
    <dbReference type="NCBI Taxonomy" id="3494"/>
    <lineage>
        <taxon>Eukaryota</taxon>
        <taxon>Viridiplantae</taxon>
        <taxon>Streptophyta</taxon>
        <taxon>Embryophyta</taxon>
        <taxon>Tracheophyta</taxon>
        <taxon>Spermatophyta</taxon>
        <taxon>Magnoliopsida</taxon>
        <taxon>eudicotyledons</taxon>
        <taxon>Gunneridae</taxon>
        <taxon>Pentapetalae</taxon>
        <taxon>rosids</taxon>
        <taxon>fabids</taxon>
        <taxon>Rosales</taxon>
        <taxon>Moraceae</taxon>
        <taxon>Ficeae</taxon>
        <taxon>Ficus</taxon>
    </lineage>
</organism>
<keyword evidence="3" id="KW-1185">Reference proteome</keyword>
<sequence length="91" mass="10515">MLREKRQSEFLCSRKKLEIPAVERGIPARSESRRRERDRERERENKAQRNATEWLHSFWDVVPNDGGLLVEMVVPALDIDGGSTCVSCFAV</sequence>
<gene>
    <name evidence="2" type="ORF">TIFTF001_029575</name>
</gene>
<feature type="region of interest" description="Disordered" evidence="1">
    <location>
        <begin position="27"/>
        <end position="48"/>
    </location>
</feature>
<evidence type="ECO:0000313" key="3">
    <source>
        <dbReference type="Proteomes" id="UP001187192"/>
    </source>
</evidence>
<evidence type="ECO:0000256" key="1">
    <source>
        <dbReference type="SAM" id="MobiDB-lite"/>
    </source>
</evidence>
<name>A0AA88DSL9_FICCA</name>
<dbReference type="EMBL" id="BTGU01000099">
    <property type="protein sequence ID" value="GMN60475.1"/>
    <property type="molecule type" value="Genomic_DNA"/>
</dbReference>
<protein>
    <submittedName>
        <fullName evidence="2">Uncharacterized protein</fullName>
    </submittedName>
</protein>
<comment type="caution">
    <text evidence="2">The sequence shown here is derived from an EMBL/GenBank/DDBJ whole genome shotgun (WGS) entry which is preliminary data.</text>
</comment>
<evidence type="ECO:0000313" key="2">
    <source>
        <dbReference type="EMBL" id="GMN60475.1"/>
    </source>
</evidence>
<dbReference type="AlphaFoldDB" id="A0AA88DSL9"/>
<accession>A0AA88DSL9</accession>
<proteinExistence type="predicted"/>
<feature type="compositionally biased region" description="Basic and acidic residues" evidence="1">
    <location>
        <begin position="30"/>
        <end position="47"/>
    </location>
</feature>